<feature type="transmembrane region" description="Helical" evidence="5">
    <location>
        <begin position="196"/>
        <end position="218"/>
    </location>
</feature>
<dbReference type="InterPro" id="IPR005828">
    <property type="entry name" value="MFS_sugar_transport-like"/>
</dbReference>
<keyword evidence="2 5" id="KW-0812">Transmembrane</keyword>
<evidence type="ECO:0000313" key="8">
    <source>
        <dbReference type="Proteomes" id="UP000230423"/>
    </source>
</evidence>
<evidence type="ECO:0000256" key="5">
    <source>
        <dbReference type="SAM" id="Phobius"/>
    </source>
</evidence>
<evidence type="ECO:0000256" key="2">
    <source>
        <dbReference type="ARBA" id="ARBA00022692"/>
    </source>
</evidence>
<evidence type="ECO:0000313" key="7">
    <source>
        <dbReference type="EMBL" id="PIO76741.1"/>
    </source>
</evidence>
<keyword evidence="8" id="KW-1185">Reference proteome</keyword>
<keyword evidence="4 5" id="KW-0472">Membrane</keyword>
<dbReference type="OrthoDB" id="5296287at2759"/>
<dbReference type="AlphaFoldDB" id="A0A2G9V2M2"/>
<evidence type="ECO:0000256" key="1">
    <source>
        <dbReference type="ARBA" id="ARBA00004141"/>
    </source>
</evidence>
<evidence type="ECO:0000259" key="6">
    <source>
        <dbReference type="PROSITE" id="PS50850"/>
    </source>
</evidence>
<feature type="transmembrane region" description="Helical" evidence="5">
    <location>
        <begin position="172"/>
        <end position="190"/>
    </location>
</feature>
<gene>
    <name evidence="7" type="ORF">TELCIR_01162</name>
</gene>
<dbReference type="SUPFAM" id="SSF103473">
    <property type="entry name" value="MFS general substrate transporter"/>
    <property type="match status" value="1"/>
</dbReference>
<proteinExistence type="predicted"/>
<dbReference type="InterPro" id="IPR005829">
    <property type="entry name" value="Sugar_transporter_CS"/>
</dbReference>
<dbReference type="PANTHER" id="PTHR24064">
    <property type="entry name" value="SOLUTE CARRIER FAMILY 22 MEMBER"/>
    <property type="match status" value="1"/>
</dbReference>
<evidence type="ECO:0000256" key="3">
    <source>
        <dbReference type="ARBA" id="ARBA00022989"/>
    </source>
</evidence>
<dbReference type="GO" id="GO:0022857">
    <property type="term" value="F:transmembrane transporter activity"/>
    <property type="evidence" value="ECO:0007669"/>
    <property type="project" value="InterPro"/>
</dbReference>
<reference evidence="7 8" key="1">
    <citation type="submission" date="2015-09" db="EMBL/GenBank/DDBJ databases">
        <title>Draft genome of the parasitic nematode Teladorsagia circumcincta isolate WARC Sus (inbred).</title>
        <authorList>
            <person name="Mitreva M."/>
        </authorList>
    </citation>
    <scope>NUCLEOTIDE SEQUENCE [LARGE SCALE GENOMIC DNA]</scope>
    <source>
        <strain evidence="7 8">S</strain>
    </source>
</reference>
<accession>A0A2G9V2M2</accession>
<dbReference type="Proteomes" id="UP000230423">
    <property type="component" value="Unassembled WGS sequence"/>
</dbReference>
<name>A0A2G9V2M2_TELCI</name>
<dbReference type="InterPro" id="IPR020846">
    <property type="entry name" value="MFS_dom"/>
</dbReference>
<dbReference type="PROSITE" id="PS50850">
    <property type="entry name" value="MFS"/>
    <property type="match status" value="1"/>
</dbReference>
<comment type="subcellular location">
    <subcellularLocation>
        <location evidence="1">Membrane</location>
        <topology evidence="1">Multi-pass membrane protein</topology>
    </subcellularLocation>
</comment>
<organism evidence="7 8">
    <name type="scientific">Teladorsagia circumcincta</name>
    <name type="common">Brown stomach worm</name>
    <name type="synonym">Ostertagia circumcincta</name>
    <dbReference type="NCBI Taxonomy" id="45464"/>
    <lineage>
        <taxon>Eukaryota</taxon>
        <taxon>Metazoa</taxon>
        <taxon>Ecdysozoa</taxon>
        <taxon>Nematoda</taxon>
        <taxon>Chromadorea</taxon>
        <taxon>Rhabditida</taxon>
        <taxon>Rhabditina</taxon>
        <taxon>Rhabditomorpha</taxon>
        <taxon>Strongyloidea</taxon>
        <taxon>Trichostrongylidae</taxon>
        <taxon>Teladorsagia</taxon>
    </lineage>
</organism>
<dbReference type="Pfam" id="PF00083">
    <property type="entry name" value="Sugar_tr"/>
    <property type="match status" value="1"/>
</dbReference>
<dbReference type="PROSITE" id="PS00217">
    <property type="entry name" value="SUGAR_TRANSPORT_2"/>
    <property type="match status" value="1"/>
</dbReference>
<dbReference type="EMBL" id="KZ345032">
    <property type="protein sequence ID" value="PIO76741.1"/>
    <property type="molecule type" value="Genomic_DNA"/>
</dbReference>
<keyword evidence="3 5" id="KW-1133">Transmembrane helix</keyword>
<evidence type="ECO:0000256" key="4">
    <source>
        <dbReference type="ARBA" id="ARBA00023136"/>
    </source>
</evidence>
<sequence length="271" mass="30489">MEVHSKGVLDCHDFVAAKPMLARKGRCEKRISLGSKMVGSETAKQPLVVQHFDDFVILGRYTMLVCLLTELAFLSQLSNTMYMVYAGSSPMIKGCGNVTFESMEDACANIHQCEGLPLELESQFYSVNEEWDIHCERRYLERRSTSLQMFGVMIGSLSSGQISSSFGRKKPMIICLAMTGLLSLATYFVNDLIQFTIIRFVLGIFTGGHSTVVMVYLLENIPKKSRMWINTIINYSPNVVILGIVAYFFQHWRSLALIISALHIPAVFLML</sequence>
<protein>
    <recommendedName>
        <fullName evidence="6">Major facilitator superfamily (MFS) profile domain-containing protein</fullName>
    </recommendedName>
</protein>
<dbReference type="GO" id="GO:0016020">
    <property type="term" value="C:membrane"/>
    <property type="evidence" value="ECO:0007669"/>
    <property type="project" value="UniProtKB-SubCell"/>
</dbReference>
<feature type="transmembrane region" description="Helical" evidence="5">
    <location>
        <begin position="227"/>
        <end position="248"/>
    </location>
</feature>
<feature type="domain" description="Major facilitator superfamily (MFS) profile" evidence="6">
    <location>
        <begin position="64"/>
        <end position="271"/>
    </location>
</feature>
<dbReference type="InterPro" id="IPR036259">
    <property type="entry name" value="MFS_trans_sf"/>
</dbReference>
<dbReference type="Gene3D" id="1.20.1250.20">
    <property type="entry name" value="MFS general substrate transporter like domains"/>
    <property type="match status" value="1"/>
</dbReference>